<evidence type="ECO:0000313" key="1">
    <source>
        <dbReference type="EMBL" id="TKC41739.1"/>
    </source>
</evidence>
<accession>A0A4U1EY31</accession>
<proteinExistence type="predicted"/>
<evidence type="ECO:0000313" key="2">
    <source>
        <dbReference type="Proteomes" id="UP000308365"/>
    </source>
</evidence>
<organism evidence="1 2">
    <name type="scientific">Monodon monoceros</name>
    <name type="common">Narwhal</name>
    <name type="synonym">Ceratodon monodon</name>
    <dbReference type="NCBI Taxonomy" id="40151"/>
    <lineage>
        <taxon>Eukaryota</taxon>
        <taxon>Metazoa</taxon>
        <taxon>Chordata</taxon>
        <taxon>Craniata</taxon>
        <taxon>Vertebrata</taxon>
        <taxon>Euteleostomi</taxon>
        <taxon>Mammalia</taxon>
        <taxon>Eutheria</taxon>
        <taxon>Laurasiatheria</taxon>
        <taxon>Artiodactyla</taxon>
        <taxon>Whippomorpha</taxon>
        <taxon>Cetacea</taxon>
        <taxon>Odontoceti</taxon>
        <taxon>Monodontidae</taxon>
        <taxon>Monodon</taxon>
    </lineage>
</organism>
<name>A0A4U1EY31_MONMO</name>
<dbReference type="Proteomes" id="UP000308365">
    <property type="component" value="Unassembled WGS sequence"/>
</dbReference>
<feature type="non-terminal residue" evidence="1">
    <location>
        <position position="141"/>
    </location>
</feature>
<protein>
    <submittedName>
        <fullName evidence="1">Uncharacterized protein</fullName>
    </submittedName>
</protein>
<comment type="caution">
    <text evidence="1">The sequence shown here is derived from an EMBL/GenBank/DDBJ whole genome shotgun (WGS) entry which is preliminary data.</text>
</comment>
<sequence length="141" mass="15945">MASEYPDLSETPLWRLSQTSVERMPPEGRPALQEHALCLERTGHQRQLPGTQPLLQPHPPHAPPWRQWGTYGLYYLWKPEDLPSGYLQLGHKVWLQGEAWYVCVCGSISSVDPGRDRKGGESLHHLRSPEKFPASCSAVPL</sequence>
<dbReference type="EMBL" id="RWIC01000609">
    <property type="protein sequence ID" value="TKC41739.1"/>
    <property type="molecule type" value="Genomic_DNA"/>
</dbReference>
<reference evidence="2" key="1">
    <citation type="journal article" date="2019" name="IScience">
        <title>Narwhal Genome Reveals Long-Term Low Genetic Diversity despite Current Large Abundance Size.</title>
        <authorList>
            <person name="Westbury M.V."/>
            <person name="Petersen B."/>
            <person name="Garde E."/>
            <person name="Heide-Jorgensen M.P."/>
            <person name="Lorenzen E.D."/>
        </authorList>
    </citation>
    <scope>NUCLEOTIDE SEQUENCE [LARGE SCALE GENOMIC DNA]</scope>
</reference>
<gene>
    <name evidence="1" type="ORF">EI555_014367</name>
</gene>
<dbReference type="AlphaFoldDB" id="A0A4U1EY31"/>